<protein>
    <submittedName>
        <fullName evidence="1">Uncharacterized protein</fullName>
    </submittedName>
</protein>
<proteinExistence type="predicted"/>
<reference evidence="1" key="1">
    <citation type="submission" date="2020-03" db="EMBL/GenBank/DDBJ databases">
        <title>The deep terrestrial virosphere.</title>
        <authorList>
            <person name="Holmfeldt K."/>
            <person name="Nilsson E."/>
            <person name="Simone D."/>
            <person name="Lopez-Fernandez M."/>
            <person name="Wu X."/>
            <person name="de Brujin I."/>
            <person name="Lundin D."/>
            <person name="Andersson A."/>
            <person name="Bertilsson S."/>
            <person name="Dopson M."/>
        </authorList>
    </citation>
    <scope>NUCLEOTIDE SEQUENCE</scope>
    <source>
        <strain evidence="1">TM448A01716</strain>
    </source>
</reference>
<sequence>MEDVKCLSCNGVLFKKNALDNKGNWAMDPQHSLDLIEETDSTYFKCPHCSIKNIVVDSISPTGLGQLKIVRVEK</sequence>
<evidence type="ECO:0000313" key="1">
    <source>
        <dbReference type="EMBL" id="QJA50343.1"/>
    </source>
</evidence>
<accession>A0A6H1ZQY5</accession>
<gene>
    <name evidence="1" type="ORF">TM448A01716_0014</name>
</gene>
<dbReference type="EMBL" id="MT144189">
    <property type="protein sequence ID" value="QJA50343.1"/>
    <property type="molecule type" value="Genomic_DNA"/>
</dbReference>
<organism evidence="1">
    <name type="scientific">viral metagenome</name>
    <dbReference type="NCBI Taxonomy" id="1070528"/>
    <lineage>
        <taxon>unclassified sequences</taxon>
        <taxon>metagenomes</taxon>
        <taxon>organismal metagenomes</taxon>
    </lineage>
</organism>
<name>A0A6H1ZQY5_9ZZZZ</name>
<dbReference type="AlphaFoldDB" id="A0A6H1ZQY5"/>